<dbReference type="OrthoDB" id="2129641at2759"/>
<name>A0A9W8Z559_9PLEO</name>
<dbReference type="EMBL" id="JAPEVA010000142">
    <property type="protein sequence ID" value="KAJ4398016.1"/>
    <property type="molecule type" value="Genomic_DNA"/>
</dbReference>
<proteinExistence type="predicted"/>
<keyword evidence="4" id="KW-1185">Reference proteome</keyword>
<gene>
    <name evidence="3" type="ORF">N0V91_010543</name>
</gene>
<reference evidence="3" key="1">
    <citation type="submission" date="2022-10" db="EMBL/GenBank/DDBJ databases">
        <title>Tapping the CABI collections for fungal endophytes: first genome assemblies for Collariella, Neodidymelliopsis, Ascochyta clinopodiicola, Didymella pomorum, Didymosphaeria variabile, Neocosmospora piperis and Neocucurbitaria cava.</title>
        <authorList>
            <person name="Hill R."/>
        </authorList>
    </citation>
    <scope>NUCLEOTIDE SEQUENCE</scope>
    <source>
        <strain evidence="3">IMI 355091</strain>
    </source>
</reference>
<accession>A0A9W8Z559</accession>
<dbReference type="Proteomes" id="UP001140510">
    <property type="component" value="Unassembled WGS sequence"/>
</dbReference>
<dbReference type="AlphaFoldDB" id="A0A9W8Z559"/>
<evidence type="ECO:0000313" key="3">
    <source>
        <dbReference type="EMBL" id="KAJ4398016.1"/>
    </source>
</evidence>
<comment type="caution">
    <text evidence="3">The sequence shown here is derived from an EMBL/GenBank/DDBJ whole genome shotgun (WGS) entry which is preliminary data.</text>
</comment>
<keyword evidence="2" id="KW-0732">Signal</keyword>
<evidence type="ECO:0000313" key="4">
    <source>
        <dbReference type="Proteomes" id="UP001140510"/>
    </source>
</evidence>
<feature type="signal peptide" evidence="2">
    <location>
        <begin position="1"/>
        <end position="19"/>
    </location>
</feature>
<feature type="region of interest" description="Disordered" evidence="1">
    <location>
        <begin position="368"/>
        <end position="392"/>
    </location>
</feature>
<feature type="chain" id="PRO_5040874232" evidence="2">
    <location>
        <begin position="20"/>
        <end position="588"/>
    </location>
</feature>
<organism evidence="3 4">
    <name type="scientific">Didymella pomorum</name>
    <dbReference type="NCBI Taxonomy" id="749634"/>
    <lineage>
        <taxon>Eukaryota</taxon>
        <taxon>Fungi</taxon>
        <taxon>Dikarya</taxon>
        <taxon>Ascomycota</taxon>
        <taxon>Pezizomycotina</taxon>
        <taxon>Dothideomycetes</taxon>
        <taxon>Pleosporomycetidae</taxon>
        <taxon>Pleosporales</taxon>
        <taxon>Pleosporineae</taxon>
        <taxon>Didymellaceae</taxon>
        <taxon>Didymella</taxon>
    </lineage>
</organism>
<evidence type="ECO:0000256" key="2">
    <source>
        <dbReference type="SAM" id="SignalP"/>
    </source>
</evidence>
<evidence type="ECO:0000256" key="1">
    <source>
        <dbReference type="SAM" id="MobiDB-lite"/>
    </source>
</evidence>
<sequence>MELFQILIAALFTIQQSLAQTVTPFIIDGPLGAVSATSATQFNTGGSITVAGIPIMIPENLLVQFPATFVPYKDFVASAGSLTGYEVNVEGNYVDGKPIAGRVAISQLLGGLGSGVVGSVNNDGTIQVVGGPLLRVNTPGGMTQSTPRNVTAMAPFIAGDYVTWAGVATGGEIQVYALTAMNVQQKTVGESGDPVYVRVEDVIIAINDGTPNVEIASNRVTGYLSDGTAAVSIYRIDVDPCTGAETEVQVAIGQPKLGDVRNKFDIRWVDTTVTKAAREYRIKASKGFKVVAKGIQAGQYQAPISAIIWPENNVPGTPITQLAFQVLGQLKNGFVVGTNQFGQLKPWPGSPIPTPSKVCTGAELTAPPVQSVPAQDPPPQNPSTGTAPAAGAAPVANAGPALTGQVAGTLITVTGRNTNTKITDAQLTFAWKGPTGIIINNANQPIMNFVNPWQGTTTPTTRTFTLKICLASDATVCSSATVDVTTDKTADTVTITSYQVNAKNGGLLSVTATSNNVLSGINGASLQISIAGGFFQAMTPDTVNPGRYLFSLRGVNRPPSSISVKSTHGSNVATTTTLIRRQLAGATV</sequence>
<protein>
    <submittedName>
        <fullName evidence="3">Uncharacterized protein</fullName>
    </submittedName>
</protein>